<sequence>MACSSPRTGLHRPCLTVHHRLHHSDPQCTTAVSRGAPAVTTHAPTCTTSDPQRTTVRTAKN</sequence>
<feature type="compositionally biased region" description="Polar residues" evidence="1">
    <location>
        <begin position="42"/>
        <end position="61"/>
    </location>
</feature>
<organism evidence="2 3">
    <name type="scientific">Nocardia ninae NBRC 108245</name>
    <dbReference type="NCBI Taxonomy" id="1210091"/>
    <lineage>
        <taxon>Bacteria</taxon>
        <taxon>Bacillati</taxon>
        <taxon>Actinomycetota</taxon>
        <taxon>Actinomycetes</taxon>
        <taxon>Mycobacteriales</taxon>
        <taxon>Nocardiaceae</taxon>
        <taxon>Nocardia</taxon>
    </lineage>
</organism>
<feature type="region of interest" description="Disordered" evidence="1">
    <location>
        <begin position="40"/>
        <end position="61"/>
    </location>
</feature>
<dbReference type="Proteomes" id="UP000321424">
    <property type="component" value="Unassembled WGS sequence"/>
</dbReference>
<gene>
    <name evidence="2" type="ORF">NN4_88780</name>
</gene>
<evidence type="ECO:0000256" key="1">
    <source>
        <dbReference type="SAM" id="MobiDB-lite"/>
    </source>
</evidence>
<proteinExistence type="predicted"/>
<evidence type="ECO:0000313" key="2">
    <source>
        <dbReference type="EMBL" id="GEM44359.1"/>
    </source>
</evidence>
<reference evidence="2 3" key="1">
    <citation type="submission" date="2019-07" db="EMBL/GenBank/DDBJ databases">
        <title>Whole genome shotgun sequence of Nocardia ninae NBRC 108245.</title>
        <authorList>
            <person name="Hosoyama A."/>
            <person name="Uohara A."/>
            <person name="Ohji S."/>
            <person name="Ichikawa N."/>
        </authorList>
    </citation>
    <scope>NUCLEOTIDE SEQUENCE [LARGE SCALE GENOMIC DNA]</scope>
    <source>
        <strain evidence="2 3">NBRC 108245</strain>
    </source>
</reference>
<dbReference type="EMBL" id="BJXA01000184">
    <property type="protein sequence ID" value="GEM44359.1"/>
    <property type="molecule type" value="Genomic_DNA"/>
</dbReference>
<comment type="caution">
    <text evidence="2">The sequence shown here is derived from an EMBL/GenBank/DDBJ whole genome shotgun (WGS) entry which is preliminary data.</text>
</comment>
<name>A0A511MUT9_9NOCA</name>
<protein>
    <submittedName>
        <fullName evidence="2">Uncharacterized protein</fullName>
    </submittedName>
</protein>
<evidence type="ECO:0000313" key="3">
    <source>
        <dbReference type="Proteomes" id="UP000321424"/>
    </source>
</evidence>
<accession>A0A511MUT9</accession>
<keyword evidence="3" id="KW-1185">Reference proteome</keyword>
<dbReference type="AlphaFoldDB" id="A0A511MUT9"/>